<name>A0A0A9CQG9_ARUDO</name>
<evidence type="ECO:0000313" key="1">
    <source>
        <dbReference type="EMBL" id="JAD76668.1"/>
    </source>
</evidence>
<protein>
    <submittedName>
        <fullName evidence="1">Uncharacterized protein</fullName>
    </submittedName>
</protein>
<proteinExistence type="predicted"/>
<organism evidence="1">
    <name type="scientific">Arundo donax</name>
    <name type="common">Giant reed</name>
    <name type="synonym">Donax arundinaceus</name>
    <dbReference type="NCBI Taxonomy" id="35708"/>
    <lineage>
        <taxon>Eukaryota</taxon>
        <taxon>Viridiplantae</taxon>
        <taxon>Streptophyta</taxon>
        <taxon>Embryophyta</taxon>
        <taxon>Tracheophyta</taxon>
        <taxon>Spermatophyta</taxon>
        <taxon>Magnoliopsida</taxon>
        <taxon>Liliopsida</taxon>
        <taxon>Poales</taxon>
        <taxon>Poaceae</taxon>
        <taxon>PACMAD clade</taxon>
        <taxon>Arundinoideae</taxon>
        <taxon>Arundineae</taxon>
        <taxon>Arundo</taxon>
    </lineage>
</organism>
<sequence length="112" mass="12248">MLNSSANASMSDVISEHPFRPTKCEGSVPHLSSSIALPIWLCKSSKSSAATACLFMPISRSTLIFGGLSTRPILRDDVKVAESSLTFALKLYFELGTLENKISTKFWPNPRL</sequence>
<dbReference type="EMBL" id="GBRH01221227">
    <property type="protein sequence ID" value="JAD76668.1"/>
    <property type="molecule type" value="Transcribed_RNA"/>
</dbReference>
<reference evidence="1" key="2">
    <citation type="journal article" date="2015" name="Data Brief">
        <title>Shoot transcriptome of the giant reed, Arundo donax.</title>
        <authorList>
            <person name="Barrero R.A."/>
            <person name="Guerrero F.D."/>
            <person name="Moolhuijzen P."/>
            <person name="Goolsby J.A."/>
            <person name="Tidwell J."/>
            <person name="Bellgard S.E."/>
            <person name="Bellgard M.I."/>
        </authorList>
    </citation>
    <scope>NUCLEOTIDE SEQUENCE</scope>
    <source>
        <tissue evidence="1">Shoot tissue taken approximately 20 cm above the soil surface</tissue>
    </source>
</reference>
<reference evidence="1" key="1">
    <citation type="submission" date="2014-09" db="EMBL/GenBank/DDBJ databases">
        <authorList>
            <person name="Magalhaes I.L.F."/>
            <person name="Oliveira U."/>
            <person name="Santos F.R."/>
            <person name="Vidigal T.H.D.A."/>
            <person name="Brescovit A.D."/>
            <person name="Santos A.J."/>
        </authorList>
    </citation>
    <scope>NUCLEOTIDE SEQUENCE</scope>
    <source>
        <tissue evidence="1">Shoot tissue taken approximately 20 cm above the soil surface</tissue>
    </source>
</reference>
<dbReference type="AlphaFoldDB" id="A0A0A9CQG9"/>
<accession>A0A0A9CQG9</accession>